<dbReference type="EMBL" id="ML120397">
    <property type="protein sequence ID" value="RPA98287.1"/>
    <property type="molecule type" value="Genomic_DNA"/>
</dbReference>
<evidence type="ECO:0000313" key="1">
    <source>
        <dbReference type="EMBL" id="RPA98287.1"/>
    </source>
</evidence>
<organism evidence="1 2">
    <name type="scientific">Choiromyces venosus 120613-1</name>
    <dbReference type="NCBI Taxonomy" id="1336337"/>
    <lineage>
        <taxon>Eukaryota</taxon>
        <taxon>Fungi</taxon>
        <taxon>Dikarya</taxon>
        <taxon>Ascomycota</taxon>
        <taxon>Pezizomycotina</taxon>
        <taxon>Pezizomycetes</taxon>
        <taxon>Pezizales</taxon>
        <taxon>Tuberaceae</taxon>
        <taxon>Choiromyces</taxon>
    </lineage>
</organism>
<evidence type="ECO:0000313" key="2">
    <source>
        <dbReference type="Proteomes" id="UP000276215"/>
    </source>
</evidence>
<accession>A0A3N4JLX4</accession>
<gene>
    <name evidence="1" type="ORF">L873DRAFT_1808562</name>
</gene>
<keyword evidence="2" id="KW-1185">Reference proteome</keyword>
<name>A0A3N4JLX4_9PEZI</name>
<dbReference type="AlphaFoldDB" id="A0A3N4JLX4"/>
<protein>
    <submittedName>
        <fullName evidence="1">Uncharacterized protein</fullName>
    </submittedName>
</protein>
<dbReference type="Proteomes" id="UP000276215">
    <property type="component" value="Unassembled WGS sequence"/>
</dbReference>
<proteinExistence type="predicted"/>
<reference evidence="1 2" key="1">
    <citation type="journal article" date="2018" name="Nat. Ecol. Evol.">
        <title>Pezizomycetes genomes reveal the molecular basis of ectomycorrhizal truffle lifestyle.</title>
        <authorList>
            <person name="Murat C."/>
            <person name="Payen T."/>
            <person name="Noel B."/>
            <person name="Kuo A."/>
            <person name="Morin E."/>
            <person name="Chen J."/>
            <person name="Kohler A."/>
            <person name="Krizsan K."/>
            <person name="Balestrini R."/>
            <person name="Da Silva C."/>
            <person name="Montanini B."/>
            <person name="Hainaut M."/>
            <person name="Levati E."/>
            <person name="Barry K.W."/>
            <person name="Belfiori B."/>
            <person name="Cichocki N."/>
            <person name="Clum A."/>
            <person name="Dockter R.B."/>
            <person name="Fauchery L."/>
            <person name="Guy J."/>
            <person name="Iotti M."/>
            <person name="Le Tacon F."/>
            <person name="Lindquist E.A."/>
            <person name="Lipzen A."/>
            <person name="Malagnac F."/>
            <person name="Mello A."/>
            <person name="Molinier V."/>
            <person name="Miyauchi S."/>
            <person name="Poulain J."/>
            <person name="Riccioni C."/>
            <person name="Rubini A."/>
            <person name="Sitrit Y."/>
            <person name="Splivallo R."/>
            <person name="Traeger S."/>
            <person name="Wang M."/>
            <person name="Zifcakova L."/>
            <person name="Wipf D."/>
            <person name="Zambonelli A."/>
            <person name="Paolocci F."/>
            <person name="Nowrousian M."/>
            <person name="Ottonello S."/>
            <person name="Baldrian P."/>
            <person name="Spatafora J.W."/>
            <person name="Henrissat B."/>
            <person name="Nagy L.G."/>
            <person name="Aury J.M."/>
            <person name="Wincker P."/>
            <person name="Grigoriev I.V."/>
            <person name="Bonfante P."/>
            <person name="Martin F.M."/>
        </authorList>
    </citation>
    <scope>NUCLEOTIDE SEQUENCE [LARGE SCALE GENOMIC DNA]</scope>
    <source>
        <strain evidence="1 2">120613-1</strain>
    </source>
</reference>
<sequence length="67" mass="7889">MIISSFTLSPLTPKTLREIVANRERMDMISSLLCYRVGFEEILYNPLTPLNWFGAWEQGFRFTSRMI</sequence>